<evidence type="ECO:0000256" key="8">
    <source>
        <dbReference type="HAMAP-Rule" id="MF_01152"/>
    </source>
</evidence>
<organism evidence="12 13">
    <name type="scientific">Candidatus Yonathbacteria bacterium RIFOXYD1_FULL_52_36</name>
    <dbReference type="NCBI Taxonomy" id="1802730"/>
    <lineage>
        <taxon>Bacteria</taxon>
        <taxon>Candidatus Yonathiibacteriota</taxon>
    </lineage>
</organism>
<dbReference type="HAMAP" id="MF_01152">
    <property type="entry name" value="DnaJ"/>
    <property type="match status" value="1"/>
</dbReference>
<dbReference type="InterPro" id="IPR001305">
    <property type="entry name" value="HSP_DnaJ_Cys-rich_dom"/>
</dbReference>
<dbReference type="Gene3D" id="2.60.260.20">
    <property type="entry name" value="Urease metallochaperone UreE, N-terminal domain"/>
    <property type="match status" value="2"/>
</dbReference>
<comment type="cofactor">
    <cofactor evidence="8">
        <name>Zn(2+)</name>
        <dbReference type="ChEBI" id="CHEBI:29105"/>
    </cofactor>
    <text evidence="8">Binds 2 Zn(2+) ions per monomer.</text>
</comment>
<keyword evidence="2 8" id="KW-0677">Repeat</keyword>
<evidence type="ECO:0000259" key="10">
    <source>
        <dbReference type="PROSITE" id="PS50076"/>
    </source>
</evidence>
<comment type="subcellular location">
    <subcellularLocation>
        <location evidence="8">Cytoplasm</location>
    </subcellularLocation>
</comment>
<dbReference type="InterPro" id="IPR012724">
    <property type="entry name" value="DnaJ"/>
</dbReference>
<dbReference type="NCBIfam" id="TIGR02349">
    <property type="entry name" value="DnaJ_bact"/>
    <property type="match status" value="1"/>
</dbReference>
<feature type="binding site" evidence="8">
    <location>
        <position position="163"/>
    </location>
    <ligand>
        <name>Zn(2+)</name>
        <dbReference type="ChEBI" id="CHEBI:29105"/>
        <label>2</label>
    </ligand>
</feature>
<dbReference type="Pfam" id="PF00226">
    <property type="entry name" value="DnaJ"/>
    <property type="match status" value="1"/>
</dbReference>
<keyword evidence="8" id="KW-0346">Stress response</keyword>
<dbReference type="SUPFAM" id="SSF57938">
    <property type="entry name" value="DnaJ/Hsp40 cysteine-rich domain"/>
    <property type="match status" value="1"/>
</dbReference>
<dbReference type="InterPro" id="IPR036869">
    <property type="entry name" value="J_dom_sf"/>
</dbReference>
<name>A0A1G2SJ51_9BACT</name>
<dbReference type="FunFam" id="2.10.230.10:FF:000002">
    <property type="entry name" value="Molecular chaperone DnaJ"/>
    <property type="match status" value="1"/>
</dbReference>
<dbReference type="CDD" id="cd06257">
    <property type="entry name" value="DnaJ"/>
    <property type="match status" value="1"/>
</dbReference>
<evidence type="ECO:0000256" key="6">
    <source>
        <dbReference type="ARBA" id="ARBA00061004"/>
    </source>
</evidence>
<keyword evidence="3 8" id="KW-0863">Zinc-finger</keyword>
<dbReference type="GO" id="GO:0009408">
    <property type="term" value="P:response to heat"/>
    <property type="evidence" value="ECO:0007669"/>
    <property type="project" value="InterPro"/>
</dbReference>
<dbReference type="PROSITE" id="PS51188">
    <property type="entry name" value="ZF_CR"/>
    <property type="match status" value="1"/>
</dbReference>
<evidence type="ECO:0000313" key="12">
    <source>
        <dbReference type="EMBL" id="OHA85075.1"/>
    </source>
</evidence>
<feature type="binding site" evidence="8">
    <location>
        <position position="160"/>
    </location>
    <ligand>
        <name>Zn(2+)</name>
        <dbReference type="ChEBI" id="CHEBI:29105"/>
        <label>2</label>
    </ligand>
</feature>
<feature type="repeat" description="CXXCXGXG motif" evidence="8">
    <location>
        <begin position="200"/>
        <end position="207"/>
    </location>
</feature>
<gene>
    <name evidence="8" type="primary">dnaJ</name>
    <name evidence="12" type="ORF">A2591_01950</name>
</gene>
<dbReference type="SUPFAM" id="SSF46565">
    <property type="entry name" value="Chaperone J-domain"/>
    <property type="match status" value="1"/>
</dbReference>
<keyword evidence="5 8" id="KW-0143">Chaperone</keyword>
<dbReference type="InterPro" id="IPR002939">
    <property type="entry name" value="DnaJ_C"/>
</dbReference>
<accession>A0A1G2SJ51</accession>
<evidence type="ECO:0000256" key="3">
    <source>
        <dbReference type="ARBA" id="ARBA00022771"/>
    </source>
</evidence>
<feature type="binding site" evidence="8">
    <location>
        <position position="186"/>
    </location>
    <ligand>
        <name>Zn(2+)</name>
        <dbReference type="ChEBI" id="CHEBI:29105"/>
        <label>2</label>
    </ligand>
</feature>
<dbReference type="InterPro" id="IPR036410">
    <property type="entry name" value="HSP_DnaJ_Cys-rich_dom_sf"/>
</dbReference>
<comment type="subunit">
    <text evidence="8">Homodimer.</text>
</comment>
<feature type="repeat" description="CXXCXGXG motif" evidence="8">
    <location>
        <begin position="186"/>
        <end position="193"/>
    </location>
</feature>
<dbReference type="GO" id="GO:0008270">
    <property type="term" value="F:zinc ion binding"/>
    <property type="evidence" value="ECO:0007669"/>
    <property type="project" value="UniProtKB-UniRule"/>
</dbReference>
<dbReference type="GO" id="GO:0006260">
    <property type="term" value="P:DNA replication"/>
    <property type="evidence" value="ECO:0007669"/>
    <property type="project" value="UniProtKB-KW"/>
</dbReference>
<keyword evidence="8" id="KW-0235">DNA replication</keyword>
<dbReference type="FunFam" id="2.60.260.20:FF:000013">
    <property type="entry name" value="DnaJ subfamily B member 11"/>
    <property type="match status" value="1"/>
</dbReference>
<evidence type="ECO:0000256" key="9">
    <source>
        <dbReference type="PROSITE-ProRule" id="PRU00546"/>
    </source>
</evidence>
<feature type="binding site" evidence="8">
    <location>
        <position position="146"/>
    </location>
    <ligand>
        <name>Zn(2+)</name>
        <dbReference type="ChEBI" id="CHEBI:29105"/>
        <label>1</label>
    </ligand>
</feature>
<feature type="domain" description="J" evidence="10">
    <location>
        <begin position="4"/>
        <end position="66"/>
    </location>
</feature>
<dbReference type="PANTHER" id="PTHR43096:SF10">
    <property type="entry name" value="CHAPERONE PROTEIN DNAJ A6, CHLOROPLASTIC"/>
    <property type="match status" value="1"/>
</dbReference>
<proteinExistence type="inferred from homology"/>
<feature type="zinc finger region" description="CR-type" evidence="9">
    <location>
        <begin position="130"/>
        <end position="212"/>
    </location>
</feature>
<keyword evidence="1 8" id="KW-0479">Metal-binding</keyword>
<comment type="domain">
    <text evidence="8">The J domain is necessary and sufficient to stimulate DnaK ATPase activity. Zinc center 1 plays an important role in the autonomous, DnaK-independent chaperone activity of DnaJ. Zinc center 2 is essential for interaction with DnaK and for DnaJ activity.</text>
</comment>
<dbReference type="SUPFAM" id="SSF49493">
    <property type="entry name" value="HSP40/DnaJ peptide-binding domain"/>
    <property type="match status" value="2"/>
</dbReference>
<feature type="domain" description="CR-type" evidence="11">
    <location>
        <begin position="130"/>
        <end position="212"/>
    </location>
</feature>
<dbReference type="Pfam" id="PF01556">
    <property type="entry name" value="DnaJ_C"/>
    <property type="match status" value="1"/>
</dbReference>
<protein>
    <recommendedName>
        <fullName evidence="7 8">Chaperone protein DnaJ</fullName>
    </recommendedName>
</protein>
<dbReference type="InterPro" id="IPR001623">
    <property type="entry name" value="DnaJ_domain"/>
</dbReference>
<dbReference type="GO" id="GO:0005524">
    <property type="term" value="F:ATP binding"/>
    <property type="evidence" value="ECO:0007669"/>
    <property type="project" value="InterPro"/>
</dbReference>
<evidence type="ECO:0000256" key="7">
    <source>
        <dbReference type="ARBA" id="ARBA00067609"/>
    </source>
</evidence>
<dbReference type="PANTHER" id="PTHR43096">
    <property type="entry name" value="DNAJ HOMOLOG 1, MITOCHONDRIAL-RELATED"/>
    <property type="match status" value="1"/>
</dbReference>
<sequence>MAKDYYTILGVEKSASQDEIKKAFRKLAHKYHPDKEGGDESKFKELSEAYQILSDEKRRAEYDTYGQTFGPGGGQGADFSGFQNFNGAFGEEFDLGDIFGSMFGGGQARERRGRDISIDLTVQFRESVFGTERTVLLAKMSTCAVCTGTGAKPGTPLKKCATCNGMGKMRESRQSFFGTLSTVRTCETCEGTGKIPEEKCSACRGAGVTRKEEEITIKIPPGIEDGEVIRLSGAGEAIPNGTTGDLYVKVRVEKHKIFRREGSNLVMNLDVKLTDALLGGSYEVQTIDGPAVKVKIPKSVSFGEMLRVRDKGVLNENGKRGDMLIVITIKMPSKLSRKAETLLEDLRKEGM</sequence>
<dbReference type="PRINTS" id="PR00625">
    <property type="entry name" value="JDOMAIN"/>
</dbReference>
<evidence type="ECO:0000256" key="2">
    <source>
        <dbReference type="ARBA" id="ARBA00022737"/>
    </source>
</evidence>
<evidence type="ECO:0000313" key="13">
    <source>
        <dbReference type="Proteomes" id="UP000178168"/>
    </source>
</evidence>
<evidence type="ECO:0000256" key="5">
    <source>
        <dbReference type="ARBA" id="ARBA00023186"/>
    </source>
</evidence>
<comment type="similarity">
    <text evidence="6 8">Belongs to the DnaJ family.</text>
</comment>
<reference evidence="12 13" key="1">
    <citation type="journal article" date="2016" name="Nat. Commun.">
        <title>Thousands of microbial genomes shed light on interconnected biogeochemical processes in an aquifer system.</title>
        <authorList>
            <person name="Anantharaman K."/>
            <person name="Brown C.T."/>
            <person name="Hug L.A."/>
            <person name="Sharon I."/>
            <person name="Castelle C.J."/>
            <person name="Probst A.J."/>
            <person name="Thomas B.C."/>
            <person name="Singh A."/>
            <person name="Wilkins M.J."/>
            <person name="Karaoz U."/>
            <person name="Brodie E.L."/>
            <person name="Williams K.H."/>
            <person name="Hubbard S.S."/>
            <person name="Banfield J.F."/>
        </authorList>
    </citation>
    <scope>NUCLEOTIDE SEQUENCE [LARGE SCALE GENOMIC DNA]</scope>
</reference>
<dbReference type="GO" id="GO:0005737">
    <property type="term" value="C:cytoplasm"/>
    <property type="evidence" value="ECO:0007669"/>
    <property type="project" value="UniProtKB-SubCell"/>
</dbReference>
<dbReference type="GO" id="GO:0042026">
    <property type="term" value="P:protein refolding"/>
    <property type="evidence" value="ECO:0007669"/>
    <property type="project" value="TreeGrafter"/>
</dbReference>
<comment type="function">
    <text evidence="8">Participates actively in the response to hyperosmotic and heat shock by preventing the aggregation of stress-denatured proteins and by disaggregating proteins, also in an autonomous, DnaK-independent fashion. Unfolded proteins bind initially to DnaJ; upon interaction with the DnaJ-bound protein, DnaK hydrolyzes its bound ATP, resulting in the formation of a stable complex. GrpE releases ADP from DnaK; ATP binding to DnaK triggers the release of the substrate protein, thus completing the reaction cycle. Several rounds of ATP-dependent interactions between DnaJ, DnaK and GrpE are required for fully efficient folding. Also involved, together with DnaK and GrpE, in the DNA replication of plasmids through activation of initiation proteins.</text>
</comment>
<dbReference type="STRING" id="1802730.A2591_01950"/>
<evidence type="ECO:0000256" key="1">
    <source>
        <dbReference type="ARBA" id="ARBA00022723"/>
    </source>
</evidence>
<dbReference type="CDD" id="cd10747">
    <property type="entry name" value="DnaJ_C"/>
    <property type="match status" value="1"/>
</dbReference>
<feature type="binding site" evidence="8">
    <location>
        <position position="200"/>
    </location>
    <ligand>
        <name>Zn(2+)</name>
        <dbReference type="ChEBI" id="CHEBI:29105"/>
        <label>1</label>
    </ligand>
</feature>
<feature type="repeat" description="CXXCXGXG motif" evidence="8">
    <location>
        <begin position="143"/>
        <end position="150"/>
    </location>
</feature>
<dbReference type="SMART" id="SM00271">
    <property type="entry name" value="DnaJ"/>
    <property type="match status" value="1"/>
</dbReference>
<feature type="binding site" evidence="8">
    <location>
        <position position="189"/>
    </location>
    <ligand>
        <name>Zn(2+)</name>
        <dbReference type="ChEBI" id="CHEBI:29105"/>
        <label>2</label>
    </ligand>
</feature>
<feature type="binding site" evidence="8">
    <location>
        <position position="203"/>
    </location>
    <ligand>
        <name>Zn(2+)</name>
        <dbReference type="ChEBI" id="CHEBI:29105"/>
        <label>1</label>
    </ligand>
</feature>
<dbReference type="Pfam" id="PF00684">
    <property type="entry name" value="DnaJ_CXXCXGXG"/>
    <property type="match status" value="1"/>
</dbReference>
<dbReference type="Gene3D" id="1.10.287.110">
    <property type="entry name" value="DnaJ domain"/>
    <property type="match status" value="1"/>
</dbReference>
<dbReference type="Gene3D" id="2.10.230.10">
    <property type="entry name" value="Heat shock protein DnaJ, cysteine-rich domain"/>
    <property type="match status" value="1"/>
</dbReference>
<dbReference type="PROSITE" id="PS00636">
    <property type="entry name" value="DNAJ_1"/>
    <property type="match status" value="1"/>
</dbReference>
<dbReference type="GO" id="GO:0051082">
    <property type="term" value="F:unfolded protein binding"/>
    <property type="evidence" value="ECO:0007669"/>
    <property type="project" value="UniProtKB-UniRule"/>
</dbReference>
<evidence type="ECO:0000259" key="11">
    <source>
        <dbReference type="PROSITE" id="PS51188"/>
    </source>
</evidence>
<dbReference type="CDD" id="cd10719">
    <property type="entry name" value="DnaJ_zf"/>
    <property type="match status" value="1"/>
</dbReference>
<dbReference type="NCBIfam" id="NF008035">
    <property type="entry name" value="PRK10767.1"/>
    <property type="match status" value="1"/>
</dbReference>
<dbReference type="EMBL" id="MHUZ01000031">
    <property type="protein sequence ID" value="OHA85075.1"/>
    <property type="molecule type" value="Genomic_DNA"/>
</dbReference>
<comment type="caution">
    <text evidence="12">The sequence shown here is derived from an EMBL/GenBank/DDBJ whole genome shotgun (WGS) entry which is preliminary data.</text>
</comment>
<feature type="repeat" description="CXXCXGXG motif" evidence="8">
    <location>
        <begin position="160"/>
        <end position="167"/>
    </location>
</feature>
<keyword evidence="8" id="KW-0963">Cytoplasm</keyword>
<keyword evidence="4 8" id="KW-0862">Zinc</keyword>
<dbReference type="PROSITE" id="PS50076">
    <property type="entry name" value="DNAJ_2"/>
    <property type="match status" value="1"/>
</dbReference>
<evidence type="ECO:0000256" key="4">
    <source>
        <dbReference type="ARBA" id="ARBA00022833"/>
    </source>
</evidence>
<dbReference type="AlphaFoldDB" id="A0A1G2SJ51"/>
<feature type="binding site" evidence="8">
    <location>
        <position position="143"/>
    </location>
    <ligand>
        <name>Zn(2+)</name>
        <dbReference type="ChEBI" id="CHEBI:29105"/>
        <label>1</label>
    </ligand>
</feature>
<dbReference type="InterPro" id="IPR018253">
    <property type="entry name" value="DnaJ_domain_CS"/>
</dbReference>
<dbReference type="GO" id="GO:0031072">
    <property type="term" value="F:heat shock protein binding"/>
    <property type="evidence" value="ECO:0007669"/>
    <property type="project" value="InterPro"/>
</dbReference>
<dbReference type="InterPro" id="IPR008971">
    <property type="entry name" value="HSP40/DnaJ_pept-bd"/>
</dbReference>
<dbReference type="Proteomes" id="UP000178168">
    <property type="component" value="Unassembled WGS sequence"/>
</dbReference>